<dbReference type="InterPro" id="IPR029044">
    <property type="entry name" value="Nucleotide-diphossugar_trans"/>
</dbReference>
<reference evidence="1 2" key="1">
    <citation type="submission" date="2019-10" db="EMBL/GenBank/DDBJ databases">
        <title>Genome sequence of Luteimicrobium xylanilyticum HY-24.</title>
        <authorList>
            <person name="Kim D.Y."/>
            <person name="Park H.-Y."/>
        </authorList>
    </citation>
    <scope>NUCLEOTIDE SEQUENCE [LARGE SCALE GENOMIC DNA]</scope>
    <source>
        <strain evidence="1 2">HY-24</strain>
    </source>
</reference>
<dbReference type="EMBL" id="CP045529">
    <property type="protein sequence ID" value="QFU99258.1"/>
    <property type="molecule type" value="Genomic_DNA"/>
</dbReference>
<organism evidence="1 2">
    <name type="scientific">Luteimicrobium xylanilyticum</name>
    <dbReference type="NCBI Taxonomy" id="1133546"/>
    <lineage>
        <taxon>Bacteria</taxon>
        <taxon>Bacillati</taxon>
        <taxon>Actinomycetota</taxon>
        <taxon>Actinomycetes</taxon>
        <taxon>Micrococcales</taxon>
        <taxon>Luteimicrobium</taxon>
    </lineage>
</organism>
<accession>A0A5P9QCR4</accession>
<dbReference type="Pfam" id="PF13704">
    <property type="entry name" value="Glyco_tranf_2_4"/>
    <property type="match status" value="1"/>
</dbReference>
<name>A0A5P9QCR4_9MICO</name>
<evidence type="ECO:0000313" key="2">
    <source>
        <dbReference type="Proteomes" id="UP000326702"/>
    </source>
</evidence>
<keyword evidence="2" id="KW-1185">Reference proteome</keyword>
<dbReference type="OrthoDB" id="565316at2"/>
<dbReference type="Proteomes" id="UP000326702">
    <property type="component" value="Chromosome"/>
</dbReference>
<dbReference type="CDD" id="cd00761">
    <property type="entry name" value="Glyco_tranf_GTA_type"/>
    <property type="match status" value="1"/>
</dbReference>
<evidence type="ECO:0000313" key="1">
    <source>
        <dbReference type="EMBL" id="QFU99258.1"/>
    </source>
</evidence>
<dbReference type="Gene3D" id="3.90.550.10">
    <property type="entry name" value="Spore Coat Polysaccharide Biosynthesis Protein SpsA, Chain A"/>
    <property type="match status" value="1"/>
</dbReference>
<protein>
    <recommendedName>
        <fullName evidence="3">Glycosyltransferase 2-like domain-containing protein</fullName>
    </recommendedName>
</protein>
<evidence type="ECO:0008006" key="3">
    <source>
        <dbReference type="Google" id="ProtNLM"/>
    </source>
</evidence>
<proteinExistence type="predicted"/>
<dbReference type="AlphaFoldDB" id="A0A5P9QCR4"/>
<sequence>MSRIRTVLSDVLDVRQLREWVSAYLVRRDRSLTRQLRVSRALTVRGRVGGAPGRAEIWAVGTVRDEADVVAVVVRHLLRQGVDRVVVSDHGSVDGTREILDALAREDPRIVVVDDRATGHFQMEKITALAHLAWRHGASWVVPFDADEIWFAEGTRLADFLRSSPDAVVSARVLNAVPHVDGGARLREDATFAVETASSFAPKVAFRAHPLVLVGPGNHGVNRAGAHSHGLVVVHVPYRGEAQVARKFRQGAQAIAATGDSSDVAWHWRAGAAMSSAQIAAAWQRIVAGDAVPDVGWAGGTFRPDQVLLRECWPKDR</sequence>
<dbReference type="RefSeq" id="WP_083890616.1">
    <property type="nucleotide sequence ID" value="NZ_BAABIH010000008.1"/>
</dbReference>
<dbReference type="SUPFAM" id="SSF53448">
    <property type="entry name" value="Nucleotide-diphospho-sugar transferases"/>
    <property type="match status" value="1"/>
</dbReference>
<dbReference type="KEGG" id="lxl:KDY119_02785"/>
<gene>
    <name evidence="1" type="ORF">KDY119_02785</name>
</gene>